<reference evidence="3 4" key="1">
    <citation type="submission" date="2016-12" db="EMBL/GenBank/DDBJ databases">
        <authorList>
            <person name="Song W.-J."/>
            <person name="Kurnit D.M."/>
        </authorList>
    </citation>
    <scope>NUCLEOTIDE SEQUENCE [LARGE SCALE GENOMIC DNA]</scope>
    <source>
        <strain evidence="3 4">IMCC3135</strain>
    </source>
</reference>
<dbReference type="PROSITE" id="PS51746">
    <property type="entry name" value="PPM_2"/>
    <property type="match status" value="1"/>
</dbReference>
<accession>A0A2Z2NWN6</accession>
<evidence type="ECO:0000313" key="4">
    <source>
        <dbReference type="Proteomes" id="UP000250079"/>
    </source>
</evidence>
<feature type="compositionally biased region" description="Pro residues" evidence="1">
    <location>
        <begin position="1"/>
        <end position="12"/>
    </location>
</feature>
<dbReference type="RefSeq" id="WP_088920701.1">
    <property type="nucleotide sequence ID" value="NZ_CP018632.1"/>
</dbReference>
<gene>
    <name evidence="3" type="primary">stp_2</name>
    <name evidence="3" type="ORF">IMCC3135_29005</name>
</gene>
<organism evidence="3 4">
    <name type="scientific">Granulosicoccus antarcticus IMCC3135</name>
    <dbReference type="NCBI Taxonomy" id="1192854"/>
    <lineage>
        <taxon>Bacteria</taxon>
        <taxon>Pseudomonadati</taxon>
        <taxon>Pseudomonadota</taxon>
        <taxon>Gammaproteobacteria</taxon>
        <taxon>Chromatiales</taxon>
        <taxon>Granulosicoccaceae</taxon>
        <taxon>Granulosicoccus</taxon>
    </lineage>
</organism>
<dbReference type="GO" id="GO:0004722">
    <property type="term" value="F:protein serine/threonine phosphatase activity"/>
    <property type="evidence" value="ECO:0007669"/>
    <property type="project" value="UniProtKB-EC"/>
</dbReference>
<evidence type="ECO:0000259" key="2">
    <source>
        <dbReference type="PROSITE" id="PS51746"/>
    </source>
</evidence>
<dbReference type="CDD" id="cd00143">
    <property type="entry name" value="PP2Cc"/>
    <property type="match status" value="1"/>
</dbReference>
<evidence type="ECO:0000256" key="1">
    <source>
        <dbReference type="SAM" id="MobiDB-lite"/>
    </source>
</evidence>
<dbReference type="SMART" id="SM00332">
    <property type="entry name" value="PP2Cc"/>
    <property type="match status" value="1"/>
</dbReference>
<dbReference type="Pfam" id="PF13672">
    <property type="entry name" value="PP2C_2"/>
    <property type="match status" value="1"/>
</dbReference>
<feature type="region of interest" description="Disordered" evidence="1">
    <location>
        <begin position="1"/>
        <end position="45"/>
    </location>
</feature>
<feature type="compositionally biased region" description="Polar residues" evidence="1">
    <location>
        <begin position="28"/>
        <end position="43"/>
    </location>
</feature>
<dbReference type="KEGG" id="gai:IMCC3135_29005"/>
<dbReference type="PANTHER" id="PTHR47992">
    <property type="entry name" value="PROTEIN PHOSPHATASE"/>
    <property type="match status" value="1"/>
</dbReference>
<keyword evidence="3" id="KW-0378">Hydrolase</keyword>
<feature type="domain" description="PPM-type phosphatase" evidence="2">
    <location>
        <begin position="49"/>
        <end position="277"/>
    </location>
</feature>
<dbReference type="EMBL" id="CP018632">
    <property type="protein sequence ID" value="ASJ75852.1"/>
    <property type="molecule type" value="Genomic_DNA"/>
</dbReference>
<dbReference type="InterPro" id="IPR015655">
    <property type="entry name" value="PP2C"/>
</dbReference>
<dbReference type="InterPro" id="IPR001932">
    <property type="entry name" value="PPM-type_phosphatase-like_dom"/>
</dbReference>
<evidence type="ECO:0000313" key="3">
    <source>
        <dbReference type="EMBL" id="ASJ75852.1"/>
    </source>
</evidence>
<dbReference type="Proteomes" id="UP000250079">
    <property type="component" value="Chromosome"/>
</dbReference>
<protein>
    <submittedName>
        <fullName evidence="3">Serine/threonine phosphatase stp</fullName>
        <ecNumber evidence="3">3.1.3.16</ecNumber>
    </submittedName>
</protein>
<dbReference type="AlphaFoldDB" id="A0A2Z2NWN6"/>
<keyword evidence="4" id="KW-1185">Reference proteome</keyword>
<dbReference type="InterPro" id="IPR036457">
    <property type="entry name" value="PPM-type-like_dom_sf"/>
</dbReference>
<dbReference type="SMART" id="SM00331">
    <property type="entry name" value="PP2C_SIG"/>
    <property type="match status" value="1"/>
</dbReference>
<proteinExistence type="predicted"/>
<dbReference type="EC" id="3.1.3.16" evidence="3"/>
<dbReference type="OrthoDB" id="9801841at2"/>
<sequence length="280" mass="30599">MPNPPLPIPPAPISSDRVARRRHPENGSVDNSVNNSASGSRPTNAPKWFSCAASELGHVRKVNEDSFLDAREEALWVVADGMGGHSRGDRASQVIIETMSSFKSQENALQSVDDLLDRLNKANDTCRQVAQGKVMGSTVATLYLNKDSAYILWAGDSRIYRHRHGEFSQLTDDHSLVQELCRLGELTPEEAENHPSSNVITRAIGVSDEIDIQVRQVDLQPGDRFLLCSDGLFKDVKPAEVANNLALPSPRQALDELVKLALRRGGTDNVTAIVVQMAIA</sequence>
<name>A0A2Z2NWN6_9GAMM</name>
<dbReference type="SUPFAM" id="SSF81606">
    <property type="entry name" value="PP2C-like"/>
    <property type="match status" value="1"/>
</dbReference>
<dbReference type="Gene3D" id="3.60.40.10">
    <property type="entry name" value="PPM-type phosphatase domain"/>
    <property type="match status" value="1"/>
</dbReference>